<dbReference type="PROSITE" id="PS51710">
    <property type="entry name" value="G_OBG"/>
    <property type="match status" value="1"/>
</dbReference>
<feature type="domain" description="OBG-type G" evidence="5">
    <location>
        <begin position="168"/>
        <end position="333"/>
    </location>
</feature>
<dbReference type="GO" id="GO:0042254">
    <property type="term" value="P:ribosome biogenesis"/>
    <property type="evidence" value="ECO:0007669"/>
    <property type="project" value="UniProtKB-UniRule"/>
</dbReference>
<dbReference type="SUPFAM" id="SSF82051">
    <property type="entry name" value="Obg GTP-binding protein N-terminal domain"/>
    <property type="match status" value="1"/>
</dbReference>
<dbReference type="NCBIfam" id="NF008956">
    <property type="entry name" value="PRK12299.1"/>
    <property type="match status" value="1"/>
</dbReference>
<name>A0A183J0M4_9BILA</name>
<dbReference type="GO" id="GO:0003924">
    <property type="term" value="F:GTPase activity"/>
    <property type="evidence" value="ECO:0007669"/>
    <property type="project" value="InterPro"/>
</dbReference>
<dbReference type="EMBL" id="UZAM01012700">
    <property type="protein sequence ID" value="VDP23049.1"/>
    <property type="molecule type" value="Genomic_DNA"/>
</dbReference>
<evidence type="ECO:0000256" key="2">
    <source>
        <dbReference type="ARBA" id="ARBA00022517"/>
    </source>
</evidence>
<dbReference type="Pfam" id="PF01926">
    <property type="entry name" value="MMR_HSR1"/>
    <property type="match status" value="1"/>
</dbReference>
<dbReference type="InterPro" id="IPR036726">
    <property type="entry name" value="GTP1_OBG_dom_sf"/>
</dbReference>
<reference evidence="7 8" key="2">
    <citation type="submission" date="2018-11" db="EMBL/GenBank/DDBJ databases">
        <authorList>
            <consortium name="Pathogen Informatics"/>
        </authorList>
    </citation>
    <scope>NUCLEOTIDE SEQUENCE [LARGE SCALE GENOMIC DNA]</scope>
</reference>
<sequence length="336" mass="36337">MRKPTAPGNASQHFVDYRRVKTIGGRGGDGMIAFLRLFCVPKAGPCGGDGGNGGHVIFQADAKVKSLAHLHSVLHAKDGENGKSKSCHGKSADHLYIKVPLGTKFTRVGEESCSQLNSEGQIFIASRGGAGGHGNQFYLSNENRFPVYAEAGALGEEAMYDVQLCILADAGLIGYPNAGKSSLLRAISRARPKVASYPFTTVKPHVGIIEYPDYTQLSVADIPGILPGAHENRGLGIEFLRHIERCRCLVFVIDLSLPEPWNQLKDLKMELSFYNAELLDRHSIVIGNKIDVAGAIDSLRRWQQMADGEVVAISAKERTGTDGIPTLLRALCDRVS</sequence>
<dbReference type="SUPFAM" id="SSF52540">
    <property type="entry name" value="P-loop containing nucleoside triphosphate hydrolases"/>
    <property type="match status" value="1"/>
</dbReference>
<feature type="domain" description="Obg" evidence="6">
    <location>
        <begin position="12"/>
        <end position="167"/>
    </location>
</feature>
<dbReference type="InterPro" id="IPR031167">
    <property type="entry name" value="G_OBG"/>
</dbReference>
<dbReference type="GO" id="GO:0005739">
    <property type="term" value="C:mitochondrion"/>
    <property type="evidence" value="ECO:0007669"/>
    <property type="project" value="TreeGrafter"/>
</dbReference>
<proteinExistence type="inferred from homology"/>
<dbReference type="FunFam" id="2.70.210.12:FF:000001">
    <property type="entry name" value="GTPase Obg"/>
    <property type="match status" value="1"/>
</dbReference>
<dbReference type="PIRSF" id="PIRSF002401">
    <property type="entry name" value="GTP_bd_Obg/CgtA"/>
    <property type="match status" value="1"/>
</dbReference>
<dbReference type="PRINTS" id="PR00326">
    <property type="entry name" value="GTP1OBG"/>
</dbReference>
<dbReference type="Pfam" id="PF01018">
    <property type="entry name" value="GTP1_OBG"/>
    <property type="match status" value="1"/>
</dbReference>
<keyword evidence="2" id="KW-0690">Ribosome biogenesis</keyword>
<keyword evidence="4" id="KW-0342">GTP-binding</keyword>
<dbReference type="InterPro" id="IPR006169">
    <property type="entry name" value="GTP1_OBG_dom"/>
</dbReference>
<keyword evidence="3" id="KW-0547">Nucleotide-binding</keyword>
<comment type="similarity">
    <text evidence="1">Belongs to the TRAFAC class OBG-HflX-like GTPase superfamily. OBG GTPase family.</text>
</comment>
<dbReference type="OrthoDB" id="347018at2759"/>
<evidence type="ECO:0000259" key="5">
    <source>
        <dbReference type="PROSITE" id="PS51710"/>
    </source>
</evidence>
<dbReference type="CDD" id="cd01898">
    <property type="entry name" value="Obg"/>
    <property type="match status" value="1"/>
</dbReference>
<gene>
    <name evidence="7" type="ORF">SBAD_LOCUS9422</name>
</gene>
<dbReference type="GO" id="GO:0000287">
    <property type="term" value="F:magnesium ion binding"/>
    <property type="evidence" value="ECO:0007669"/>
    <property type="project" value="InterPro"/>
</dbReference>
<dbReference type="Proteomes" id="UP000270296">
    <property type="component" value="Unassembled WGS sequence"/>
</dbReference>
<dbReference type="InterPro" id="IPR027417">
    <property type="entry name" value="P-loop_NTPase"/>
</dbReference>
<dbReference type="InterPro" id="IPR045086">
    <property type="entry name" value="OBG_GTPase"/>
</dbReference>
<dbReference type="WBParaSite" id="SBAD_0000976501-mRNA-1">
    <property type="protein sequence ID" value="SBAD_0000976501-mRNA-1"/>
    <property type="gene ID" value="SBAD_0000976501"/>
</dbReference>
<dbReference type="PROSITE" id="PS51883">
    <property type="entry name" value="OBG"/>
    <property type="match status" value="1"/>
</dbReference>
<evidence type="ECO:0000259" key="6">
    <source>
        <dbReference type="PROSITE" id="PS51883"/>
    </source>
</evidence>
<dbReference type="InterPro" id="IPR014100">
    <property type="entry name" value="GTP-bd_Obg/CgtA"/>
</dbReference>
<dbReference type="NCBIfam" id="TIGR02729">
    <property type="entry name" value="Obg_CgtA"/>
    <property type="match status" value="1"/>
</dbReference>
<evidence type="ECO:0000256" key="4">
    <source>
        <dbReference type="ARBA" id="ARBA00023134"/>
    </source>
</evidence>
<dbReference type="InterPro" id="IPR006073">
    <property type="entry name" value="GTP-bd"/>
</dbReference>
<evidence type="ECO:0000313" key="9">
    <source>
        <dbReference type="WBParaSite" id="SBAD_0000976501-mRNA-1"/>
    </source>
</evidence>
<dbReference type="Gene3D" id="3.40.50.300">
    <property type="entry name" value="P-loop containing nucleotide triphosphate hydrolases"/>
    <property type="match status" value="1"/>
</dbReference>
<evidence type="ECO:0000256" key="1">
    <source>
        <dbReference type="ARBA" id="ARBA00007699"/>
    </source>
</evidence>
<dbReference type="Gene3D" id="2.70.210.12">
    <property type="entry name" value="GTP1/OBG domain"/>
    <property type="match status" value="1"/>
</dbReference>
<protein>
    <submittedName>
        <fullName evidence="9">OBG-type G domain-containing protein</fullName>
    </submittedName>
</protein>
<keyword evidence="8" id="KW-1185">Reference proteome</keyword>
<evidence type="ECO:0000313" key="8">
    <source>
        <dbReference type="Proteomes" id="UP000270296"/>
    </source>
</evidence>
<organism evidence="9">
    <name type="scientific">Soboliphyme baturini</name>
    <dbReference type="NCBI Taxonomy" id="241478"/>
    <lineage>
        <taxon>Eukaryota</taxon>
        <taxon>Metazoa</taxon>
        <taxon>Ecdysozoa</taxon>
        <taxon>Nematoda</taxon>
        <taxon>Enoplea</taxon>
        <taxon>Dorylaimia</taxon>
        <taxon>Dioctophymatida</taxon>
        <taxon>Dioctophymatoidea</taxon>
        <taxon>Soboliphymatidae</taxon>
        <taxon>Soboliphyme</taxon>
    </lineage>
</organism>
<evidence type="ECO:0000256" key="3">
    <source>
        <dbReference type="ARBA" id="ARBA00022741"/>
    </source>
</evidence>
<dbReference type="PANTHER" id="PTHR11702:SF31">
    <property type="entry name" value="MITOCHONDRIAL RIBOSOME-ASSOCIATED GTPASE 2"/>
    <property type="match status" value="1"/>
</dbReference>
<dbReference type="AlphaFoldDB" id="A0A183J0M4"/>
<dbReference type="GO" id="GO:0005525">
    <property type="term" value="F:GTP binding"/>
    <property type="evidence" value="ECO:0007669"/>
    <property type="project" value="UniProtKB-KW"/>
</dbReference>
<dbReference type="PANTHER" id="PTHR11702">
    <property type="entry name" value="DEVELOPMENTALLY REGULATED GTP-BINDING PROTEIN-RELATED"/>
    <property type="match status" value="1"/>
</dbReference>
<reference evidence="9" key="1">
    <citation type="submission" date="2016-06" db="UniProtKB">
        <authorList>
            <consortium name="WormBaseParasite"/>
        </authorList>
    </citation>
    <scope>IDENTIFICATION</scope>
</reference>
<accession>A0A183J0M4</accession>
<evidence type="ECO:0000313" key="7">
    <source>
        <dbReference type="EMBL" id="VDP23049.1"/>
    </source>
</evidence>